<dbReference type="EC" id="6.3.1.21" evidence="7"/>
<reference evidence="9" key="2">
    <citation type="submission" date="2020-09" db="EMBL/GenBank/DDBJ databases">
        <authorList>
            <person name="Sun Q."/>
            <person name="Zhou Y."/>
        </authorList>
    </citation>
    <scope>NUCLEOTIDE SEQUENCE</scope>
    <source>
        <strain evidence="9">CGMCC 1.15758</strain>
    </source>
</reference>
<feature type="binding site" evidence="7">
    <location>
        <position position="289"/>
    </location>
    <ligand>
        <name>N(1)-(5-phospho-beta-D-ribosyl)glycinamide</name>
        <dbReference type="ChEBI" id="CHEBI:143788"/>
    </ligand>
</feature>
<evidence type="ECO:0000259" key="8">
    <source>
        <dbReference type="PROSITE" id="PS50975"/>
    </source>
</evidence>
<accession>A0A8J2Z5H2</accession>
<dbReference type="GO" id="GO:0005829">
    <property type="term" value="C:cytosol"/>
    <property type="evidence" value="ECO:0007669"/>
    <property type="project" value="TreeGrafter"/>
</dbReference>
<comment type="function">
    <text evidence="7">Involved in the de novo purine biosynthesis. Catalyzes the transfer of formate to 5-phospho-ribosyl-glycinamide (GAR), producing 5-phospho-ribosyl-N-formylglycinamide (FGAR). Formate is provided by PurU via hydrolysis of 10-formyl-tetrahydrofolate.</text>
</comment>
<dbReference type="UniPathway" id="UPA00074">
    <property type="reaction ID" value="UER00127"/>
</dbReference>
<comment type="caution">
    <text evidence="9">The sequence shown here is derived from an EMBL/GenBank/DDBJ whole genome shotgun (WGS) entry which is preliminary data.</text>
</comment>
<reference evidence="9" key="1">
    <citation type="journal article" date="2014" name="Int. J. Syst. Evol. Microbiol.">
        <title>Complete genome sequence of Corynebacterium casei LMG S-19264T (=DSM 44701T), isolated from a smear-ripened cheese.</title>
        <authorList>
            <consortium name="US DOE Joint Genome Institute (JGI-PGF)"/>
            <person name="Walter F."/>
            <person name="Albersmeier A."/>
            <person name="Kalinowski J."/>
            <person name="Ruckert C."/>
        </authorList>
    </citation>
    <scope>NUCLEOTIDE SEQUENCE</scope>
    <source>
        <strain evidence="9">CGMCC 1.15758</strain>
    </source>
</reference>
<organism evidence="9 10">
    <name type="scientific">Cysteiniphilum litorale</name>
    <dbReference type="NCBI Taxonomy" id="2056700"/>
    <lineage>
        <taxon>Bacteria</taxon>
        <taxon>Pseudomonadati</taxon>
        <taxon>Pseudomonadota</taxon>
        <taxon>Gammaproteobacteria</taxon>
        <taxon>Thiotrichales</taxon>
        <taxon>Fastidiosibacteraceae</taxon>
        <taxon>Cysteiniphilum</taxon>
    </lineage>
</organism>
<feature type="binding site" evidence="7">
    <location>
        <begin position="160"/>
        <end position="165"/>
    </location>
    <ligand>
        <name>ATP</name>
        <dbReference type="ChEBI" id="CHEBI:30616"/>
    </ligand>
</feature>
<evidence type="ECO:0000256" key="3">
    <source>
        <dbReference type="ARBA" id="ARBA00022741"/>
    </source>
</evidence>
<keyword evidence="1 7" id="KW-0436">Ligase</keyword>
<dbReference type="InterPro" id="IPR011761">
    <property type="entry name" value="ATP-grasp"/>
</dbReference>
<keyword evidence="6 7" id="KW-0460">Magnesium</keyword>
<dbReference type="GO" id="GO:0005524">
    <property type="term" value="F:ATP binding"/>
    <property type="evidence" value="ECO:0007669"/>
    <property type="project" value="UniProtKB-UniRule"/>
</dbReference>
<evidence type="ECO:0000256" key="7">
    <source>
        <dbReference type="HAMAP-Rule" id="MF_01643"/>
    </source>
</evidence>
<name>A0A8J2Z5H2_9GAMM</name>
<dbReference type="PANTHER" id="PTHR43055">
    <property type="entry name" value="FORMATE-DEPENDENT PHOSPHORIBOSYLGLYCINAMIDE FORMYLTRANSFERASE"/>
    <property type="match status" value="1"/>
</dbReference>
<dbReference type="SUPFAM" id="SSF52440">
    <property type="entry name" value="PreATP-grasp domain"/>
    <property type="match status" value="1"/>
</dbReference>
<dbReference type="Gene3D" id="3.30.470.20">
    <property type="entry name" value="ATP-grasp fold, B domain"/>
    <property type="match status" value="1"/>
</dbReference>
<dbReference type="Pfam" id="PF21244">
    <property type="entry name" value="PurT_C"/>
    <property type="match status" value="1"/>
</dbReference>
<dbReference type="GO" id="GO:0000287">
    <property type="term" value="F:magnesium ion binding"/>
    <property type="evidence" value="ECO:0007669"/>
    <property type="project" value="UniProtKB-UniRule"/>
</dbReference>
<feature type="binding site" evidence="7">
    <location>
        <begin position="22"/>
        <end position="23"/>
    </location>
    <ligand>
        <name>N(1)-(5-phospho-beta-D-ribosyl)glycinamide</name>
        <dbReference type="ChEBI" id="CHEBI:143788"/>
    </ligand>
</feature>
<evidence type="ECO:0000256" key="2">
    <source>
        <dbReference type="ARBA" id="ARBA00022723"/>
    </source>
</evidence>
<feature type="binding site" evidence="7">
    <location>
        <position position="270"/>
    </location>
    <ligand>
        <name>Mg(2+)</name>
        <dbReference type="ChEBI" id="CHEBI:18420"/>
    </ligand>
</feature>
<protein>
    <recommendedName>
        <fullName evidence="7">Formate-dependent phosphoribosylglycinamide formyltransferase</fullName>
        <ecNumber evidence="7">6.3.1.21</ecNumber>
    </recommendedName>
    <alternativeName>
        <fullName evidence="7">5'-phosphoribosylglycinamide transformylase 2</fullName>
    </alternativeName>
    <alternativeName>
        <fullName evidence="7">Formate-dependent GAR transformylase</fullName>
    </alternativeName>
    <alternativeName>
        <fullName evidence="7">GAR transformylase 2</fullName>
        <shortName evidence="7">GART 2</shortName>
    </alternativeName>
    <alternativeName>
        <fullName evidence="7">Non-folate glycinamide ribonucleotide transformylase</fullName>
    </alternativeName>
    <alternativeName>
        <fullName evidence="7">Phosphoribosylglycinamide formyltransferase 2</fullName>
    </alternativeName>
</protein>
<comment type="similarity">
    <text evidence="7">Belongs to the PurK/PurT family.</text>
</comment>
<dbReference type="Pfam" id="PF22660">
    <property type="entry name" value="RS_preATP-grasp-like"/>
    <property type="match status" value="1"/>
</dbReference>
<evidence type="ECO:0000256" key="5">
    <source>
        <dbReference type="ARBA" id="ARBA00022840"/>
    </source>
</evidence>
<comment type="catalytic activity">
    <reaction evidence="7">
        <text>N(1)-(5-phospho-beta-D-ribosyl)glycinamide + formate + ATP = N(2)-formyl-N(1)-(5-phospho-beta-D-ribosyl)glycinamide + ADP + phosphate + H(+)</text>
        <dbReference type="Rhea" id="RHEA:24829"/>
        <dbReference type="ChEBI" id="CHEBI:15378"/>
        <dbReference type="ChEBI" id="CHEBI:15740"/>
        <dbReference type="ChEBI" id="CHEBI:30616"/>
        <dbReference type="ChEBI" id="CHEBI:43474"/>
        <dbReference type="ChEBI" id="CHEBI:143788"/>
        <dbReference type="ChEBI" id="CHEBI:147286"/>
        <dbReference type="ChEBI" id="CHEBI:456216"/>
        <dbReference type="EC" id="6.3.1.21"/>
    </reaction>
</comment>
<dbReference type="RefSeq" id="WP_188618914.1">
    <property type="nucleotide sequence ID" value="NZ_BMJS01000024.1"/>
</dbReference>
<feature type="domain" description="ATP-grasp" evidence="8">
    <location>
        <begin position="119"/>
        <end position="311"/>
    </location>
</feature>
<dbReference type="Proteomes" id="UP000636949">
    <property type="component" value="Unassembled WGS sequence"/>
</dbReference>
<dbReference type="EMBL" id="BMJS01000024">
    <property type="protein sequence ID" value="GGG02249.1"/>
    <property type="molecule type" value="Genomic_DNA"/>
</dbReference>
<comment type="pathway">
    <text evidence="7">Purine metabolism; IMP biosynthesis via de novo pathway; N(2)-formyl-N(1)-(5-phospho-D-ribosyl)glycinamide from N(1)-(5-phospho-D-ribosyl)glycinamide (formate route): step 1/1.</text>
</comment>
<dbReference type="PROSITE" id="PS50975">
    <property type="entry name" value="ATP_GRASP"/>
    <property type="match status" value="1"/>
</dbReference>
<dbReference type="InterPro" id="IPR013815">
    <property type="entry name" value="ATP_grasp_subdomain_1"/>
</dbReference>
<evidence type="ECO:0000256" key="1">
    <source>
        <dbReference type="ARBA" id="ARBA00022598"/>
    </source>
</evidence>
<dbReference type="PANTHER" id="PTHR43055:SF1">
    <property type="entry name" value="FORMATE-DEPENDENT PHOSPHORIBOSYLGLYCINAMIDE FORMYLTRANSFERASE"/>
    <property type="match status" value="1"/>
</dbReference>
<dbReference type="GO" id="GO:0043815">
    <property type="term" value="F:phosphoribosylglycinamide formyltransferase 2 activity"/>
    <property type="evidence" value="ECO:0007669"/>
    <property type="project" value="UniProtKB-UniRule"/>
</dbReference>
<dbReference type="FunFam" id="3.30.470.20:FF:000027">
    <property type="entry name" value="Formate-dependent phosphoribosylglycinamide formyltransferase"/>
    <property type="match status" value="1"/>
</dbReference>
<dbReference type="Pfam" id="PF02222">
    <property type="entry name" value="ATP-grasp"/>
    <property type="match status" value="1"/>
</dbReference>
<comment type="subunit">
    <text evidence="7">Homodimer.</text>
</comment>
<dbReference type="NCBIfam" id="NF006766">
    <property type="entry name" value="PRK09288.1"/>
    <property type="match status" value="1"/>
</dbReference>
<keyword evidence="2 7" id="KW-0479">Metal-binding</keyword>
<keyword evidence="3 7" id="KW-0547">Nucleotide-binding</keyword>
<evidence type="ECO:0000313" key="10">
    <source>
        <dbReference type="Proteomes" id="UP000636949"/>
    </source>
</evidence>
<evidence type="ECO:0000313" key="9">
    <source>
        <dbReference type="EMBL" id="GGG02249.1"/>
    </source>
</evidence>
<keyword evidence="5 7" id="KW-0067">ATP-binding</keyword>
<evidence type="ECO:0000256" key="6">
    <source>
        <dbReference type="ARBA" id="ARBA00022842"/>
    </source>
</evidence>
<feature type="binding site" evidence="7">
    <location>
        <position position="206"/>
    </location>
    <ligand>
        <name>ATP</name>
        <dbReference type="ChEBI" id="CHEBI:30616"/>
    </ligand>
</feature>
<feature type="binding site" evidence="7">
    <location>
        <position position="282"/>
    </location>
    <ligand>
        <name>Mg(2+)</name>
        <dbReference type="ChEBI" id="CHEBI:18420"/>
    </ligand>
</feature>
<keyword evidence="10" id="KW-1185">Reference proteome</keyword>
<dbReference type="InterPro" id="IPR011054">
    <property type="entry name" value="Rudment_hybrid_motif"/>
</dbReference>
<feature type="binding site" evidence="7">
    <location>
        <position position="114"/>
    </location>
    <ligand>
        <name>ATP</name>
        <dbReference type="ChEBI" id="CHEBI:30616"/>
    </ligand>
</feature>
<dbReference type="SUPFAM" id="SSF56059">
    <property type="entry name" value="Glutathione synthetase ATP-binding domain-like"/>
    <property type="match status" value="1"/>
</dbReference>
<feature type="binding site" evidence="7">
    <location>
        <begin position="366"/>
        <end position="367"/>
    </location>
    <ligand>
        <name>N(1)-(5-phospho-beta-D-ribosyl)glycinamide</name>
        <dbReference type="ChEBI" id="CHEBI:143788"/>
    </ligand>
</feature>
<keyword evidence="4 7" id="KW-0658">Purine biosynthesis</keyword>
<dbReference type="InterPro" id="IPR048740">
    <property type="entry name" value="PurT_C"/>
</dbReference>
<feature type="binding site" evidence="7">
    <location>
        <position position="155"/>
    </location>
    <ligand>
        <name>ATP</name>
        <dbReference type="ChEBI" id="CHEBI:30616"/>
    </ligand>
</feature>
<dbReference type="SUPFAM" id="SSF51246">
    <property type="entry name" value="Rudiment single hybrid motif"/>
    <property type="match status" value="1"/>
</dbReference>
<feature type="binding site" evidence="7">
    <location>
        <position position="359"/>
    </location>
    <ligand>
        <name>N(1)-(5-phospho-beta-D-ribosyl)glycinamide</name>
        <dbReference type="ChEBI" id="CHEBI:143788"/>
    </ligand>
</feature>
<dbReference type="GO" id="GO:0004644">
    <property type="term" value="F:phosphoribosylglycinamide formyltransferase activity"/>
    <property type="evidence" value="ECO:0007669"/>
    <property type="project" value="UniProtKB-UniRule"/>
</dbReference>
<sequence length="400" mass="43732">MTILGTALTKSQTKIMLLGAGELGKEFAISAQRLGIYVMAVDRYKNAPAMHIAHEAYVINMQDAKALHALIQEKSPDYIVPEIEAIATDELINLEKQGFNIVPCAQATKLTMDRQGIRALAADKLKLPTSRFAFADNKKDYLIKAQAIGVPCVVKPVMSSSGKGQSIIRSFDEIEAAWDYAQSGSRGNSGDVQKVIIEEFITFDYEITLLTVRHNKGTSFCDPIGHIQQDGDYRLSWQPHAMSDALLFQAQHIAKTITDALGGHGIFGVELFIKGDEVYFNEVSPRPHDTGMVTLISQNLSEFDLHLRAILGLPIPNIETRMPSASAAILLEGKSQAPSFTGLNEGLSQINTDIRLFAKPEISGKRRMGVALAYDTDIETAKARAQFAANSIKIHASSSQ</sequence>
<dbReference type="AlphaFoldDB" id="A0A8J2Z5H2"/>
<dbReference type="Gene3D" id="3.40.50.20">
    <property type="match status" value="1"/>
</dbReference>
<dbReference type="HAMAP" id="MF_01643">
    <property type="entry name" value="PurT"/>
    <property type="match status" value="1"/>
</dbReference>
<feature type="binding site" evidence="7">
    <location>
        <begin position="198"/>
        <end position="201"/>
    </location>
    <ligand>
        <name>ATP</name>
        <dbReference type="ChEBI" id="CHEBI:30616"/>
    </ligand>
</feature>
<gene>
    <name evidence="7 9" type="primary">purT</name>
    <name evidence="9" type="ORF">GCM10010995_19580</name>
</gene>
<proteinExistence type="inferred from homology"/>
<dbReference type="InterPro" id="IPR003135">
    <property type="entry name" value="ATP-grasp_carboxylate-amine"/>
</dbReference>
<dbReference type="Gene3D" id="3.30.1490.20">
    <property type="entry name" value="ATP-grasp fold, A domain"/>
    <property type="match status" value="1"/>
</dbReference>
<evidence type="ECO:0000256" key="4">
    <source>
        <dbReference type="ARBA" id="ARBA00022755"/>
    </source>
</evidence>
<dbReference type="InterPro" id="IPR005862">
    <property type="entry name" value="PurT"/>
</dbReference>
<dbReference type="NCBIfam" id="TIGR01142">
    <property type="entry name" value="purT"/>
    <property type="match status" value="1"/>
</dbReference>
<dbReference type="InterPro" id="IPR016185">
    <property type="entry name" value="PreATP-grasp_dom_sf"/>
</dbReference>
<dbReference type="InterPro" id="IPR054350">
    <property type="entry name" value="PurT/PurK_preATP-grasp"/>
</dbReference>
<feature type="binding site" evidence="7">
    <location>
        <position position="82"/>
    </location>
    <ligand>
        <name>N(1)-(5-phospho-beta-D-ribosyl)glycinamide</name>
        <dbReference type="ChEBI" id="CHEBI:143788"/>
    </ligand>
</feature>
<dbReference type="GO" id="GO:0006189">
    <property type="term" value="P:'de novo' IMP biosynthetic process"/>
    <property type="evidence" value="ECO:0007669"/>
    <property type="project" value="UniProtKB-UniRule"/>
</dbReference>